<dbReference type="Proteomes" id="UP000053201">
    <property type="component" value="Unassembled WGS sequence"/>
</dbReference>
<evidence type="ECO:0000256" key="3">
    <source>
        <dbReference type="ARBA" id="ARBA00022833"/>
    </source>
</evidence>
<dbReference type="GeneID" id="27684825"/>
<feature type="region of interest" description="Disordered" evidence="6">
    <location>
        <begin position="380"/>
        <end position="415"/>
    </location>
</feature>
<organism evidence="9 10">
    <name type="scientific">Spizellomyces punctatus (strain DAOM BR117)</name>
    <dbReference type="NCBI Taxonomy" id="645134"/>
    <lineage>
        <taxon>Eukaryota</taxon>
        <taxon>Fungi</taxon>
        <taxon>Fungi incertae sedis</taxon>
        <taxon>Chytridiomycota</taxon>
        <taxon>Chytridiomycota incertae sedis</taxon>
        <taxon>Chytridiomycetes</taxon>
        <taxon>Spizellomycetales</taxon>
        <taxon>Spizellomycetaceae</taxon>
        <taxon>Spizellomyces</taxon>
    </lineage>
</organism>
<protein>
    <recommendedName>
        <fullName evidence="11">RING-type domain-containing protein</fullName>
    </recommendedName>
</protein>
<dbReference type="SUPFAM" id="SSF57850">
    <property type="entry name" value="RING/U-box"/>
    <property type="match status" value="1"/>
</dbReference>
<dbReference type="AlphaFoldDB" id="A0A0L0HRZ7"/>
<keyword evidence="3 4" id="KW-0862">Zinc</keyword>
<dbReference type="OMA" id="PLTTICG"/>
<keyword evidence="1 4" id="KW-0479">Metal-binding</keyword>
<feature type="compositionally biased region" description="Low complexity" evidence="6">
    <location>
        <begin position="380"/>
        <end position="390"/>
    </location>
</feature>
<keyword evidence="10" id="KW-1185">Reference proteome</keyword>
<dbReference type="InterPro" id="IPR001293">
    <property type="entry name" value="Znf_TRAF"/>
</dbReference>
<evidence type="ECO:0000313" key="9">
    <source>
        <dbReference type="EMBL" id="KND03670.1"/>
    </source>
</evidence>
<dbReference type="Pfam" id="PF02176">
    <property type="entry name" value="zf-TRAF"/>
    <property type="match status" value="2"/>
</dbReference>
<dbReference type="SUPFAM" id="SSF49599">
    <property type="entry name" value="TRAF domain-like"/>
    <property type="match status" value="2"/>
</dbReference>
<feature type="domain" description="RING-type" evidence="7">
    <location>
        <begin position="25"/>
        <end position="65"/>
    </location>
</feature>
<evidence type="ECO:0008006" key="11">
    <source>
        <dbReference type="Google" id="ProtNLM"/>
    </source>
</evidence>
<dbReference type="VEuPathDB" id="FungiDB:SPPG_01141"/>
<name>A0A0L0HRZ7_SPIPD</name>
<reference evidence="9 10" key="1">
    <citation type="submission" date="2009-08" db="EMBL/GenBank/DDBJ databases">
        <title>The Genome Sequence of Spizellomyces punctatus strain DAOM BR117.</title>
        <authorList>
            <consortium name="The Broad Institute Genome Sequencing Platform"/>
            <person name="Russ C."/>
            <person name="Cuomo C."/>
            <person name="Shea T."/>
            <person name="Young S.K."/>
            <person name="Zeng Q."/>
            <person name="Koehrsen M."/>
            <person name="Haas B."/>
            <person name="Borodovsky M."/>
            <person name="Guigo R."/>
            <person name="Alvarado L."/>
            <person name="Berlin A."/>
            <person name="Bochicchio J."/>
            <person name="Borenstein D."/>
            <person name="Chapman S."/>
            <person name="Chen Z."/>
            <person name="Engels R."/>
            <person name="Freedman E."/>
            <person name="Gellesch M."/>
            <person name="Goldberg J."/>
            <person name="Griggs A."/>
            <person name="Gujja S."/>
            <person name="Heiman D."/>
            <person name="Hepburn T."/>
            <person name="Howarth C."/>
            <person name="Jen D."/>
            <person name="Larson L."/>
            <person name="Lewis B."/>
            <person name="Mehta T."/>
            <person name="Park D."/>
            <person name="Pearson M."/>
            <person name="Roberts A."/>
            <person name="Saif S."/>
            <person name="Shenoy N."/>
            <person name="Sisk P."/>
            <person name="Stolte C."/>
            <person name="Sykes S."/>
            <person name="Thomson T."/>
            <person name="Walk T."/>
            <person name="White J."/>
            <person name="Yandava C."/>
            <person name="Burger G."/>
            <person name="Gray M.W."/>
            <person name="Holland P.W.H."/>
            <person name="King N."/>
            <person name="Lang F.B.F."/>
            <person name="Roger A.J."/>
            <person name="Ruiz-Trillo I."/>
            <person name="Lander E."/>
            <person name="Nusbaum C."/>
        </authorList>
    </citation>
    <scope>NUCLEOTIDE SEQUENCE [LARGE SCALE GENOMIC DNA]</scope>
    <source>
        <strain evidence="9 10">DAOM BR117</strain>
    </source>
</reference>
<dbReference type="Pfam" id="PF13445">
    <property type="entry name" value="zf-RING_UBOX"/>
    <property type="match status" value="1"/>
</dbReference>
<dbReference type="EMBL" id="KQ257451">
    <property type="protein sequence ID" value="KND03670.1"/>
    <property type="molecule type" value="Genomic_DNA"/>
</dbReference>
<evidence type="ECO:0000256" key="1">
    <source>
        <dbReference type="ARBA" id="ARBA00022723"/>
    </source>
</evidence>
<dbReference type="PANTHER" id="PTHR10131:SF94">
    <property type="entry name" value="TNF RECEPTOR-ASSOCIATED FACTOR 4"/>
    <property type="match status" value="1"/>
</dbReference>
<dbReference type="GO" id="GO:0008270">
    <property type="term" value="F:zinc ion binding"/>
    <property type="evidence" value="ECO:0007669"/>
    <property type="project" value="UniProtKB-KW"/>
</dbReference>
<gene>
    <name evidence="9" type="ORF">SPPG_01141</name>
</gene>
<dbReference type="eggNOG" id="KOG0297">
    <property type="taxonomic scope" value="Eukaryota"/>
</dbReference>
<keyword evidence="5" id="KW-0175">Coiled coil</keyword>
<evidence type="ECO:0000256" key="2">
    <source>
        <dbReference type="ARBA" id="ARBA00022771"/>
    </source>
</evidence>
<dbReference type="STRING" id="645134.A0A0L0HRZ7"/>
<feature type="compositionally biased region" description="Basic and acidic residues" evidence="6">
    <location>
        <begin position="392"/>
        <end position="401"/>
    </location>
</feature>
<dbReference type="RefSeq" id="XP_016611709.1">
    <property type="nucleotide sequence ID" value="XM_016749460.1"/>
</dbReference>
<feature type="compositionally biased region" description="Polar residues" evidence="6">
    <location>
        <begin position="402"/>
        <end position="415"/>
    </location>
</feature>
<dbReference type="InParanoid" id="A0A0L0HRZ7"/>
<feature type="zinc finger region" description="TRAF-type" evidence="4">
    <location>
        <begin position="109"/>
        <end position="153"/>
    </location>
</feature>
<dbReference type="InterPro" id="IPR001841">
    <property type="entry name" value="Znf_RING"/>
</dbReference>
<dbReference type="PROSITE" id="PS00518">
    <property type="entry name" value="ZF_RING_1"/>
    <property type="match status" value="1"/>
</dbReference>
<keyword evidence="2 4" id="KW-0863">Zinc-finger</keyword>
<evidence type="ECO:0000259" key="7">
    <source>
        <dbReference type="PROSITE" id="PS50089"/>
    </source>
</evidence>
<dbReference type="PANTHER" id="PTHR10131">
    <property type="entry name" value="TNF RECEPTOR ASSOCIATED FACTOR"/>
    <property type="match status" value="1"/>
</dbReference>
<evidence type="ECO:0000313" key="10">
    <source>
        <dbReference type="Proteomes" id="UP000053201"/>
    </source>
</evidence>
<proteinExistence type="predicted"/>
<evidence type="ECO:0000256" key="6">
    <source>
        <dbReference type="SAM" id="MobiDB-lite"/>
    </source>
</evidence>
<feature type="zinc finger region" description="TRAF-type" evidence="4">
    <location>
        <begin position="164"/>
        <end position="209"/>
    </location>
</feature>
<sequence>MATTTAAFKATDYDYVDEINQNLLCPICYCPFITPVSSPCGHTFCQDCITFALASTPTPSCPIDRTPLSLTQVTPAAKLISSLLDELQVFCPNRKDGCTWIGQRQSLNSHLSVHCLYAQVGCELDGCQEGVRRSELESHMRECSYRAEACTRCNRTIRKRDFAVHVSECSAGTASCMHCKRDILRSDLAGHINDCPEAIVSCTHVRHGCSWEGHRKLLNEQHLITCPFEAIKGFFRIHDQRQQAVEEENRELRRQLADLQQQVEALRERPLVISPPEAAMVPPIVGETADRIGQLLAETDQLRSDLVNLSAGFSAMEMRQDMALLCETSRLREEMHSVRALCQAVQSQLINFALDRRKEASASSSTSKSVLSSAISALAGGSSEGASASRGSHRDDTDRSRTMISQFRQDGSTKL</sequence>
<dbReference type="SMART" id="SM00184">
    <property type="entry name" value="RING"/>
    <property type="match status" value="1"/>
</dbReference>
<dbReference type="Gene3D" id="3.30.40.10">
    <property type="entry name" value="Zinc/RING finger domain, C3HC4 (zinc finger)"/>
    <property type="match status" value="3"/>
</dbReference>
<evidence type="ECO:0000256" key="5">
    <source>
        <dbReference type="SAM" id="Coils"/>
    </source>
</evidence>
<feature type="coiled-coil region" evidence="5">
    <location>
        <begin position="235"/>
        <end position="269"/>
    </location>
</feature>
<evidence type="ECO:0000259" key="8">
    <source>
        <dbReference type="PROSITE" id="PS50145"/>
    </source>
</evidence>
<feature type="domain" description="TRAF-type" evidence="8">
    <location>
        <begin position="109"/>
        <end position="153"/>
    </location>
</feature>
<dbReference type="OrthoDB" id="1630758at2759"/>
<dbReference type="InterPro" id="IPR027370">
    <property type="entry name" value="Znf-RING_euk"/>
</dbReference>
<dbReference type="PROSITE" id="PS50145">
    <property type="entry name" value="ZF_TRAF"/>
    <property type="match status" value="2"/>
</dbReference>
<dbReference type="InterPro" id="IPR017907">
    <property type="entry name" value="Znf_RING_CS"/>
</dbReference>
<feature type="domain" description="TRAF-type" evidence="8">
    <location>
        <begin position="164"/>
        <end position="209"/>
    </location>
</feature>
<dbReference type="InterPro" id="IPR013083">
    <property type="entry name" value="Znf_RING/FYVE/PHD"/>
</dbReference>
<dbReference type="PROSITE" id="PS50089">
    <property type="entry name" value="ZF_RING_2"/>
    <property type="match status" value="1"/>
</dbReference>
<evidence type="ECO:0000256" key="4">
    <source>
        <dbReference type="PROSITE-ProRule" id="PRU00207"/>
    </source>
</evidence>
<accession>A0A0L0HRZ7</accession>